<comment type="similarity">
    <text evidence="2">Belongs to the complex I LYR family.</text>
</comment>
<dbReference type="GO" id="GO:0034551">
    <property type="term" value="P:mitochondrial respiratory chain complex III assembly"/>
    <property type="evidence" value="ECO:0007669"/>
    <property type="project" value="InterPro"/>
</dbReference>
<dbReference type="PANTHER" id="PTHR46749:SF1">
    <property type="entry name" value="COMPLEX III ASSEMBLY FACTOR LYRM7"/>
    <property type="match status" value="1"/>
</dbReference>
<sequence length="130" mass="14928">MSKIRREVLQAFKKLHRTRQYVFAGDDRALAAGRKEINDRFKANMKETDEDAMKKMLKLAVDVNRELRTSVIQAHEKASGIYELRIRDETTRLDNVLFNPDAVIEPPRRRGKRADAGEDCLAAASSKKQK</sequence>
<dbReference type="GO" id="GO:0005759">
    <property type="term" value="C:mitochondrial matrix"/>
    <property type="evidence" value="ECO:0007669"/>
    <property type="project" value="UniProtKB-SubCell"/>
</dbReference>
<keyword evidence="7" id="KW-1185">Reference proteome</keyword>
<dbReference type="AlphaFoldDB" id="A0A1B0BTE6"/>
<evidence type="ECO:0000256" key="4">
    <source>
        <dbReference type="ARBA" id="ARBA00023186"/>
    </source>
</evidence>
<dbReference type="PANTHER" id="PTHR46749">
    <property type="entry name" value="COMPLEX III ASSEMBLY FACTOR LYRM7"/>
    <property type="match status" value="1"/>
</dbReference>
<feature type="region of interest" description="Disordered" evidence="5">
    <location>
        <begin position="104"/>
        <end position="130"/>
    </location>
</feature>
<name>A0A1B0BTE6_9MUSC</name>
<dbReference type="EMBL" id="JXJN01020100">
    <property type="status" value="NOT_ANNOTATED_CDS"/>
    <property type="molecule type" value="Genomic_DNA"/>
</dbReference>
<reference evidence="6" key="2">
    <citation type="submission" date="2020-05" db="UniProtKB">
        <authorList>
            <consortium name="EnsemblMetazoa"/>
        </authorList>
    </citation>
    <scope>IDENTIFICATION</scope>
    <source>
        <strain evidence="6">IAEA</strain>
    </source>
</reference>
<evidence type="ECO:0000313" key="7">
    <source>
        <dbReference type="Proteomes" id="UP000092460"/>
    </source>
</evidence>
<dbReference type="Proteomes" id="UP000092460">
    <property type="component" value="Unassembled WGS sequence"/>
</dbReference>
<keyword evidence="3" id="KW-0496">Mitochondrion</keyword>
<protein>
    <recommendedName>
        <fullName evidence="8">Complex III assembly factor LYRM7</fullName>
    </recommendedName>
</protein>
<reference evidence="7" key="1">
    <citation type="submission" date="2015-01" db="EMBL/GenBank/DDBJ databases">
        <authorList>
            <person name="Aksoy S."/>
            <person name="Warren W."/>
            <person name="Wilson R.K."/>
        </authorList>
    </citation>
    <scope>NUCLEOTIDE SEQUENCE [LARGE SCALE GENOMIC DNA]</scope>
    <source>
        <strain evidence="7">IAEA</strain>
    </source>
</reference>
<dbReference type="CDD" id="cd20267">
    <property type="entry name" value="Complex1_LYR_LYRM7"/>
    <property type="match status" value="1"/>
</dbReference>
<evidence type="ECO:0000313" key="6">
    <source>
        <dbReference type="EnsemblMetazoa" id="GPPI039922-PA"/>
    </source>
</evidence>
<evidence type="ECO:0000256" key="5">
    <source>
        <dbReference type="SAM" id="MobiDB-lite"/>
    </source>
</evidence>
<dbReference type="InterPro" id="IPR045298">
    <property type="entry name" value="Complex1_LYR_LYRM7"/>
</dbReference>
<proteinExistence type="inferred from homology"/>
<dbReference type="GO" id="GO:0044183">
    <property type="term" value="F:protein folding chaperone"/>
    <property type="evidence" value="ECO:0007669"/>
    <property type="project" value="TreeGrafter"/>
</dbReference>
<keyword evidence="4" id="KW-0143">Chaperone</keyword>
<comment type="subcellular location">
    <subcellularLocation>
        <location evidence="1">Mitochondrion matrix</location>
    </subcellularLocation>
</comment>
<dbReference type="EnsemblMetazoa" id="GPPI039922-RA">
    <property type="protein sequence ID" value="GPPI039922-PA"/>
    <property type="gene ID" value="GPPI039922"/>
</dbReference>
<accession>A0A1B0BTE6</accession>
<evidence type="ECO:0008006" key="8">
    <source>
        <dbReference type="Google" id="ProtNLM"/>
    </source>
</evidence>
<dbReference type="InterPro" id="IPR050435">
    <property type="entry name" value="MZM1/LYRM7"/>
</dbReference>
<evidence type="ECO:0000256" key="3">
    <source>
        <dbReference type="ARBA" id="ARBA00023128"/>
    </source>
</evidence>
<dbReference type="VEuPathDB" id="VectorBase:GPPI039922"/>
<evidence type="ECO:0000256" key="1">
    <source>
        <dbReference type="ARBA" id="ARBA00004305"/>
    </source>
</evidence>
<organism evidence="6 7">
    <name type="scientific">Glossina palpalis gambiensis</name>
    <dbReference type="NCBI Taxonomy" id="67801"/>
    <lineage>
        <taxon>Eukaryota</taxon>
        <taxon>Metazoa</taxon>
        <taxon>Ecdysozoa</taxon>
        <taxon>Arthropoda</taxon>
        <taxon>Hexapoda</taxon>
        <taxon>Insecta</taxon>
        <taxon>Pterygota</taxon>
        <taxon>Neoptera</taxon>
        <taxon>Endopterygota</taxon>
        <taxon>Diptera</taxon>
        <taxon>Brachycera</taxon>
        <taxon>Muscomorpha</taxon>
        <taxon>Hippoboscoidea</taxon>
        <taxon>Glossinidae</taxon>
        <taxon>Glossina</taxon>
    </lineage>
</organism>
<evidence type="ECO:0000256" key="2">
    <source>
        <dbReference type="ARBA" id="ARBA00009508"/>
    </source>
</evidence>
<dbReference type="STRING" id="67801.A0A1B0BTE6"/>